<reference evidence="1" key="1">
    <citation type="submission" date="2011-04" db="EMBL/GenBank/DDBJ databases">
        <title>Evolution of plant cell wall degrading machinery underlies the functional diversity of forest fungi.</title>
        <authorList>
            <consortium name="US DOE Joint Genome Institute (JGI-PGF)"/>
            <person name="Eastwood D.C."/>
            <person name="Floudas D."/>
            <person name="Binder M."/>
            <person name="Majcherczyk A."/>
            <person name="Schneider P."/>
            <person name="Aerts A."/>
            <person name="Asiegbu F.O."/>
            <person name="Baker S.E."/>
            <person name="Barry K."/>
            <person name="Bendiksby M."/>
            <person name="Blumentritt M."/>
            <person name="Coutinho P.M."/>
            <person name="Cullen D."/>
            <person name="Cullen D."/>
            <person name="Gathman A."/>
            <person name="Goodell B."/>
            <person name="Henrissat B."/>
            <person name="Ihrmark K."/>
            <person name="Kauserud H."/>
            <person name="Kohler A."/>
            <person name="LaButti K."/>
            <person name="Lapidus A."/>
            <person name="Lavin J.L."/>
            <person name="Lee Y.-H."/>
            <person name="Lindquist E."/>
            <person name="Lilly W."/>
            <person name="Lucas S."/>
            <person name="Morin E."/>
            <person name="Murat C."/>
            <person name="Oguiza J.A."/>
            <person name="Park J."/>
            <person name="Pisabarro A.G."/>
            <person name="Riley R."/>
            <person name="Rosling A."/>
            <person name="Salamov A."/>
            <person name="Schmidt O."/>
            <person name="Schmutz J."/>
            <person name="Skrede I."/>
            <person name="Stenlid J."/>
            <person name="Wiebenga A."/>
            <person name="Xie X."/>
            <person name="Kues U."/>
            <person name="Hibbett D.S."/>
            <person name="Hoffmeister D."/>
            <person name="Hogberg N."/>
            <person name="Martin F."/>
            <person name="Grigoriev I.V."/>
            <person name="Watkinson S.C."/>
        </authorList>
    </citation>
    <scope>NUCLEOTIDE SEQUENCE</scope>
    <source>
        <strain evidence="1">S7.9</strain>
    </source>
</reference>
<dbReference type="Proteomes" id="UP000008064">
    <property type="component" value="Unassembled WGS sequence"/>
</dbReference>
<dbReference type="KEGG" id="sla:SERLADRAFT_475889"/>
<sequence length="77" mass="8811">MVDSSVELDVSFSASHVRYVNRQLSGILRLSSPETDIETTALKQNYSSGDFCSLHLNVPYECLVFCWYLLHLIHFTL</sequence>
<dbReference type="EMBL" id="GL945439">
    <property type="protein sequence ID" value="EGO21126.1"/>
    <property type="molecule type" value="Genomic_DNA"/>
</dbReference>
<protein>
    <submittedName>
        <fullName evidence="1">Uncharacterized protein</fullName>
    </submittedName>
</protein>
<accession>F8P6R0</accession>
<dbReference type="GeneID" id="18820707"/>
<evidence type="ECO:0000313" key="1">
    <source>
        <dbReference type="EMBL" id="EGO21126.1"/>
    </source>
</evidence>
<organism>
    <name type="scientific">Serpula lacrymans var. lacrymans (strain S7.9)</name>
    <name type="common">Dry rot fungus</name>
    <dbReference type="NCBI Taxonomy" id="578457"/>
    <lineage>
        <taxon>Eukaryota</taxon>
        <taxon>Fungi</taxon>
        <taxon>Dikarya</taxon>
        <taxon>Basidiomycota</taxon>
        <taxon>Agaricomycotina</taxon>
        <taxon>Agaricomycetes</taxon>
        <taxon>Agaricomycetidae</taxon>
        <taxon>Boletales</taxon>
        <taxon>Coniophorineae</taxon>
        <taxon>Serpulaceae</taxon>
        <taxon>Serpula</taxon>
    </lineage>
</organism>
<name>F8P6R0_SERL9</name>
<gene>
    <name evidence="1" type="ORF">SERLADRAFT_475889</name>
</gene>
<dbReference type="AlphaFoldDB" id="F8P6R0"/>
<dbReference type="HOGENOM" id="CLU_2639626_0_0_1"/>
<dbReference type="RefSeq" id="XP_007322083.1">
    <property type="nucleotide sequence ID" value="XM_007322021.1"/>
</dbReference>
<proteinExistence type="predicted"/>